<sequence length="193" mass="20728">MPVPSRERVIELLAGLMPDQGYDLEDVTVSKAGSRSVVRVMVDSDTGLDLDDVAELSRRISDRLDATTEFGETPYTLEVTSPGVDRPLTEPRHWRRAQGRRVQITLADEKVVGRVGLLRDEAIDLVVPAKGGPVVREVALGDVVQAVVQVEFSRPNAQEMELAGGLAAGRAAAGEITEGIETDDDIEGGGLDK</sequence>
<evidence type="ECO:0000259" key="4">
    <source>
        <dbReference type="Pfam" id="PF02576"/>
    </source>
</evidence>
<accession>A0ABW4P6Z7</accession>
<dbReference type="NCBIfam" id="NF000930">
    <property type="entry name" value="PRK00092.2-2"/>
    <property type="match status" value="1"/>
</dbReference>
<dbReference type="Pfam" id="PF02576">
    <property type="entry name" value="RimP_N"/>
    <property type="match status" value="1"/>
</dbReference>
<dbReference type="RefSeq" id="WP_378486684.1">
    <property type="nucleotide sequence ID" value="NZ_JBHUFB010000013.1"/>
</dbReference>
<proteinExistence type="inferred from homology"/>
<dbReference type="PANTHER" id="PTHR33867">
    <property type="entry name" value="RIBOSOME MATURATION FACTOR RIMP"/>
    <property type="match status" value="1"/>
</dbReference>
<dbReference type="CDD" id="cd01734">
    <property type="entry name" value="YlxS_C"/>
    <property type="match status" value="1"/>
</dbReference>
<dbReference type="Gene3D" id="3.30.300.70">
    <property type="entry name" value="RimP-like superfamily, N-terminal"/>
    <property type="match status" value="1"/>
</dbReference>
<dbReference type="InterPro" id="IPR035956">
    <property type="entry name" value="RimP_N_sf"/>
</dbReference>
<organism evidence="5 6">
    <name type="scientific">Rhodococcus gannanensis</name>
    <dbReference type="NCBI Taxonomy" id="1960308"/>
    <lineage>
        <taxon>Bacteria</taxon>
        <taxon>Bacillati</taxon>
        <taxon>Actinomycetota</taxon>
        <taxon>Actinomycetes</taxon>
        <taxon>Mycobacteriales</taxon>
        <taxon>Nocardiaceae</taxon>
        <taxon>Rhodococcus</taxon>
    </lineage>
</organism>
<dbReference type="EMBL" id="JBHUFB010000013">
    <property type="protein sequence ID" value="MFD1814205.1"/>
    <property type="molecule type" value="Genomic_DNA"/>
</dbReference>
<keyword evidence="6" id="KW-1185">Reference proteome</keyword>
<comment type="subcellular location">
    <subcellularLocation>
        <location evidence="3">Cytoplasm</location>
    </subcellularLocation>
</comment>
<dbReference type="InterPro" id="IPR003728">
    <property type="entry name" value="Ribosome_maturation_RimP"/>
</dbReference>
<evidence type="ECO:0000313" key="6">
    <source>
        <dbReference type="Proteomes" id="UP001597286"/>
    </source>
</evidence>
<dbReference type="SUPFAM" id="SSF75420">
    <property type="entry name" value="YhbC-like, N-terminal domain"/>
    <property type="match status" value="1"/>
</dbReference>
<keyword evidence="2 3" id="KW-0690">Ribosome biogenesis</keyword>
<name>A0ABW4P6Z7_9NOCA</name>
<evidence type="ECO:0000256" key="2">
    <source>
        <dbReference type="ARBA" id="ARBA00022517"/>
    </source>
</evidence>
<evidence type="ECO:0000313" key="5">
    <source>
        <dbReference type="EMBL" id="MFD1814205.1"/>
    </source>
</evidence>
<protein>
    <recommendedName>
        <fullName evidence="3">Ribosome maturation factor RimP</fullName>
    </recommendedName>
</protein>
<keyword evidence="1 3" id="KW-0963">Cytoplasm</keyword>
<reference evidence="6" key="1">
    <citation type="journal article" date="2019" name="Int. J. Syst. Evol. Microbiol.">
        <title>The Global Catalogue of Microorganisms (GCM) 10K type strain sequencing project: providing services to taxonomists for standard genome sequencing and annotation.</title>
        <authorList>
            <consortium name="The Broad Institute Genomics Platform"/>
            <consortium name="The Broad Institute Genome Sequencing Center for Infectious Disease"/>
            <person name="Wu L."/>
            <person name="Ma J."/>
        </authorList>
    </citation>
    <scope>NUCLEOTIDE SEQUENCE [LARGE SCALE GENOMIC DNA]</scope>
    <source>
        <strain evidence="6">DT72</strain>
    </source>
</reference>
<evidence type="ECO:0000256" key="3">
    <source>
        <dbReference type="HAMAP-Rule" id="MF_01077"/>
    </source>
</evidence>
<comment type="caution">
    <text evidence="5">The sequence shown here is derived from an EMBL/GenBank/DDBJ whole genome shotgun (WGS) entry which is preliminary data.</text>
</comment>
<dbReference type="InterPro" id="IPR028998">
    <property type="entry name" value="RimP_C"/>
</dbReference>
<dbReference type="PANTHER" id="PTHR33867:SF1">
    <property type="entry name" value="RIBOSOME MATURATION FACTOR RIMP"/>
    <property type="match status" value="1"/>
</dbReference>
<dbReference type="InterPro" id="IPR028989">
    <property type="entry name" value="RimP_N"/>
</dbReference>
<gene>
    <name evidence="3 5" type="primary">rimP</name>
    <name evidence="5" type="ORF">ACFSJG_18465</name>
</gene>
<feature type="domain" description="Ribosome maturation factor RimP N-terminal" evidence="4">
    <location>
        <begin position="13"/>
        <end position="85"/>
    </location>
</feature>
<dbReference type="HAMAP" id="MF_01077">
    <property type="entry name" value="RimP"/>
    <property type="match status" value="1"/>
</dbReference>
<evidence type="ECO:0000256" key="1">
    <source>
        <dbReference type="ARBA" id="ARBA00022490"/>
    </source>
</evidence>
<comment type="function">
    <text evidence="3">Required for maturation of 30S ribosomal subunits.</text>
</comment>
<dbReference type="Proteomes" id="UP001597286">
    <property type="component" value="Unassembled WGS sequence"/>
</dbReference>
<comment type="similarity">
    <text evidence="3">Belongs to the RimP family.</text>
</comment>